<reference evidence="1 2" key="1">
    <citation type="journal article" date="2012" name="J. Bacteriol.">
        <title>Complete genome sequence of Nocardia brasiliensis HUJEG-1.</title>
        <authorList>
            <person name="Vera-Cabrera L."/>
            <person name="Ortiz-Lopez R."/>
            <person name="Elizondo-Gonzalez R."/>
            <person name="Perez-Maya A.A."/>
            <person name="Ocampo-Candiani J."/>
        </authorList>
    </citation>
    <scope>NUCLEOTIDE SEQUENCE [LARGE SCALE GENOMIC DNA]</scope>
    <source>
        <strain evidence="2">ATCC 700358</strain>
    </source>
</reference>
<keyword evidence="2" id="KW-1185">Reference proteome</keyword>
<dbReference type="KEGG" id="nbr:O3I_032115"/>
<dbReference type="InterPro" id="IPR023393">
    <property type="entry name" value="START-like_dom_sf"/>
</dbReference>
<dbReference type="EMBL" id="CP003876">
    <property type="protein sequence ID" value="AFU04372.1"/>
    <property type="molecule type" value="Genomic_DNA"/>
</dbReference>
<dbReference type="AlphaFoldDB" id="K0F3R3"/>
<accession>K0F3R3</accession>
<sequence>MIEIGGRARRLPAPPRVVWGSLVEPRRAEARPWLRLLADEVDPVVLAAVEPERVVWSSLWPSRPHDEVHFALKAVRGGETLLRFTLLTPDDLPDPSKLGHLRRRLGTLLFADLRFSYGQ</sequence>
<organism evidence="1 2">
    <name type="scientific">Nocardia brasiliensis (strain ATCC 700358 / HUJEG-1)</name>
    <dbReference type="NCBI Taxonomy" id="1133849"/>
    <lineage>
        <taxon>Bacteria</taxon>
        <taxon>Bacillati</taxon>
        <taxon>Actinomycetota</taxon>
        <taxon>Actinomycetes</taxon>
        <taxon>Mycobacteriales</taxon>
        <taxon>Nocardiaceae</taxon>
        <taxon>Nocardia</taxon>
    </lineage>
</organism>
<evidence type="ECO:0000313" key="1">
    <source>
        <dbReference type="EMBL" id="AFU04372.1"/>
    </source>
</evidence>
<evidence type="ECO:0000313" key="2">
    <source>
        <dbReference type="Proteomes" id="UP000006304"/>
    </source>
</evidence>
<dbReference type="STRING" id="1133849.O3I_032115"/>
<dbReference type="eggNOG" id="COG3832">
    <property type="taxonomic scope" value="Bacteria"/>
</dbReference>
<name>K0F3R3_NOCB7</name>
<dbReference type="SUPFAM" id="SSF55961">
    <property type="entry name" value="Bet v1-like"/>
    <property type="match status" value="1"/>
</dbReference>
<dbReference type="RefSeq" id="WP_014987223.1">
    <property type="nucleotide sequence ID" value="NC_018681.1"/>
</dbReference>
<dbReference type="Proteomes" id="UP000006304">
    <property type="component" value="Chromosome"/>
</dbReference>
<dbReference type="Gene3D" id="3.30.530.20">
    <property type="match status" value="1"/>
</dbReference>
<dbReference type="HOGENOM" id="CLU_166803_0_0_11"/>
<proteinExistence type="predicted"/>
<gene>
    <name evidence="1" type="ORF">O3I_032115</name>
</gene>
<protein>
    <submittedName>
        <fullName evidence="1">Uncharacterized protein</fullName>
    </submittedName>
</protein>